<feature type="signal peptide" evidence="2">
    <location>
        <begin position="1"/>
        <end position="17"/>
    </location>
</feature>
<keyword evidence="4" id="KW-1185">Reference proteome</keyword>
<evidence type="ECO:0000313" key="3">
    <source>
        <dbReference type="EMBL" id="QOL47860.1"/>
    </source>
</evidence>
<protein>
    <submittedName>
        <fullName evidence="3">Uncharacterized protein</fullName>
    </submittedName>
</protein>
<dbReference type="EMBL" id="CP062941">
    <property type="protein sequence ID" value="QOL47860.1"/>
    <property type="molecule type" value="Genomic_DNA"/>
</dbReference>
<reference evidence="3 4" key="1">
    <citation type="submission" date="2020-10" db="EMBL/GenBank/DDBJ databases">
        <title>Genome sequencing of Massilia sp. LPB0304.</title>
        <authorList>
            <person name="Kim J."/>
        </authorList>
    </citation>
    <scope>NUCLEOTIDE SEQUENCE [LARGE SCALE GENOMIC DNA]</scope>
    <source>
        <strain evidence="3 4">LPB0304</strain>
    </source>
</reference>
<proteinExistence type="predicted"/>
<dbReference type="AlphaFoldDB" id="A0A7L9TYV0"/>
<accession>A0A7L9TYV0</accession>
<gene>
    <name evidence="3" type="ORF">LPB04_12570</name>
</gene>
<keyword evidence="2" id="KW-0732">Signal</keyword>
<evidence type="ECO:0000313" key="4">
    <source>
        <dbReference type="Proteomes" id="UP000593875"/>
    </source>
</evidence>
<name>A0A7L9TYV0_9BURK</name>
<feature type="compositionally biased region" description="Basic and acidic residues" evidence="1">
    <location>
        <begin position="60"/>
        <end position="69"/>
    </location>
</feature>
<feature type="region of interest" description="Disordered" evidence="1">
    <location>
        <begin position="51"/>
        <end position="74"/>
    </location>
</feature>
<feature type="chain" id="PRO_5032412330" evidence="2">
    <location>
        <begin position="18"/>
        <end position="125"/>
    </location>
</feature>
<organism evidence="3 4">
    <name type="scientific">Massilia litorea</name>
    <dbReference type="NCBI Taxonomy" id="2769491"/>
    <lineage>
        <taxon>Bacteria</taxon>
        <taxon>Pseudomonadati</taxon>
        <taxon>Pseudomonadota</taxon>
        <taxon>Betaproteobacteria</taxon>
        <taxon>Burkholderiales</taxon>
        <taxon>Oxalobacteraceae</taxon>
        <taxon>Telluria group</taxon>
        <taxon>Massilia</taxon>
    </lineage>
</organism>
<dbReference type="RefSeq" id="WP_193684916.1">
    <property type="nucleotide sequence ID" value="NZ_CP062941.1"/>
</dbReference>
<sequence>MRLLLICVLCLAPAVRAEPAKPLPPGPSLAPPAQAGALPLRARLDKETIRTAIAATADENDPRPRRQEADSLSATPYRSFSKDFAAARLPDCLHSEGLKNQPTFFLSGFIALPFIAVARLRGVCR</sequence>
<dbReference type="Proteomes" id="UP000593875">
    <property type="component" value="Chromosome"/>
</dbReference>
<dbReference type="KEGG" id="mlir:LPB04_12570"/>
<evidence type="ECO:0000256" key="2">
    <source>
        <dbReference type="SAM" id="SignalP"/>
    </source>
</evidence>
<evidence type="ECO:0000256" key="1">
    <source>
        <dbReference type="SAM" id="MobiDB-lite"/>
    </source>
</evidence>